<evidence type="ECO:0000313" key="2">
    <source>
        <dbReference type="EMBL" id="MBE1455801.1"/>
    </source>
</evidence>
<sequence>MPHGAAGRTGGPARVSGEALRSGGVGPLAGAAGEAPETGAVRVGRERLITSKTCSKSCSPHA</sequence>
<name>A0ABR9HA92_9ACTN</name>
<protein>
    <submittedName>
        <fullName evidence="2">Uncharacterized protein</fullName>
    </submittedName>
</protein>
<dbReference type="Proteomes" id="UP000598217">
    <property type="component" value="Unassembled WGS sequence"/>
</dbReference>
<feature type="region of interest" description="Disordered" evidence="1">
    <location>
        <begin position="1"/>
        <end position="44"/>
    </location>
</feature>
<keyword evidence="3" id="KW-1185">Reference proteome</keyword>
<reference evidence="2 3" key="1">
    <citation type="submission" date="2020-10" db="EMBL/GenBank/DDBJ databases">
        <title>Sequencing the genomes of 1000 actinobacteria strains.</title>
        <authorList>
            <person name="Klenk H.-P."/>
        </authorList>
    </citation>
    <scope>NUCLEOTIDE SEQUENCE [LARGE SCALE GENOMIC DNA]</scope>
    <source>
        <strain evidence="2 3">DSM 45157</strain>
    </source>
</reference>
<evidence type="ECO:0000256" key="1">
    <source>
        <dbReference type="SAM" id="MobiDB-lite"/>
    </source>
</evidence>
<accession>A0ABR9HA92</accession>
<organism evidence="2 3">
    <name type="scientific">Nocardiopsis terrae</name>
    <dbReference type="NCBI Taxonomy" id="372655"/>
    <lineage>
        <taxon>Bacteria</taxon>
        <taxon>Bacillati</taxon>
        <taxon>Actinomycetota</taxon>
        <taxon>Actinomycetes</taxon>
        <taxon>Streptosporangiales</taxon>
        <taxon>Nocardiopsidaceae</taxon>
        <taxon>Nocardiopsis</taxon>
    </lineage>
</organism>
<dbReference type="EMBL" id="JADBDY010000001">
    <property type="protein sequence ID" value="MBE1455801.1"/>
    <property type="molecule type" value="Genomic_DNA"/>
</dbReference>
<proteinExistence type="predicted"/>
<comment type="caution">
    <text evidence="2">The sequence shown here is derived from an EMBL/GenBank/DDBJ whole genome shotgun (WGS) entry which is preliminary data.</text>
</comment>
<gene>
    <name evidence="2" type="ORF">H4W79_000015</name>
</gene>
<feature type="compositionally biased region" description="Low complexity" evidence="1">
    <location>
        <begin position="28"/>
        <end position="41"/>
    </location>
</feature>
<evidence type="ECO:0000313" key="3">
    <source>
        <dbReference type="Proteomes" id="UP000598217"/>
    </source>
</evidence>